<evidence type="ECO:0000313" key="3">
    <source>
        <dbReference type="Proteomes" id="UP000799539"/>
    </source>
</evidence>
<feature type="compositionally biased region" description="Low complexity" evidence="1">
    <location>
        <begin position="69"/>
        <end position="87"/>
    </location>
</feature>
<reference evidence="2" key="1">
    <citation type="journal article" date="2020" name="Stud. Mycol.">
        <title>101 Dothideomycetes genomes: a test case for predicting lifestyles and emergence of pathogens.</title>
        <authorList>
            <person name="Haridas S."/>
            <person name="Albert R."/>
            <person name="Binder M."/>
            <person name="Bloem J."/>
            <person name="Labutti K."/>
            <person name="Salamov A."/>
            <person name="Andreopoulos B."/>
            <person name="Baker S."/>
            <person name="Barry K."/>
            <person name="Bills G."/>
            <person name="Bluhm B."/>
            <person name="Cannon C."/>
            <person name="Castanera R."/>
            <person name="Culley D."/>
            <person name="Daum C."/>
            <person name="Ezra D."/>
            <person name="Gonzalez J."/>
            <person name="Henrissat B."/>
            <person name="Kuo A."/>
            <person name="Liang C."/>
            <person name="Lipzen A."/>
            <person name="Lutzoni F."/>
            <person name="Magnuson J."/>
            <person name="Mondo S."/>
            <person name="Nolan M."/>
            <person name="Ohm R."/>
            <person name="Pangilinan J."/>
            <person name="Park H.-J."/>
            <person name="Ramirez L."/>
            <person name="Alfaro M."/>
            <person name="Sun H."/>
            <person name="Tritt A."/>
            <person name="Yoshinaga Y."/>
            <person name="Zwiers L.-H."/>
            <person name="Turgeon B."/>
            <person name="Goodwin S."/>
            <person name="Spatafora J."/>
            <person name="Crous P."/>
            <person name="Grigoriev I."/>
        </authorList>
    </citation>
    <scope>NUCLEOTIDE SEQUENCE</scope>
    <source>
        <strain evidence="2">SCOH1-5</strain>
    </source>
</reference>
<feature type="region of interest" description="Disordered" evidence="1">
    <location>
        <begin position="1"/>
        <end position="96"/>
    </location>
</feature>
<dbReference type="OrthoDB" id="3643927at2759"/>
<feature type="compositionally biased region" description="Low complexity" evidence="1">
    <location>
        <begin position="36"/>
        <end position="51"/>
    </location>
</feature>
<keyword evidence="3" id="KW-1185">Reference proteome</keyword>
<name>A0A6A6FSB1_9PEZI</name>
<protein>
    <submittedName>
        <fullName evidence="2">Uncharacterized protein</fullName>
    </submittedName>
</protein>
<accession>A0A6A6FSB1</accession>
<dbReference type="Proteomes" id="UP000799539">
    <property type="component" value="Unassembled WGS sequence"/>
</dbReference>
<feature type="compositionally biased region" description="Basic and acidic residues" evidence="1">
    <location>
        <begin position="52"/>
        <end position="64"/>
    </location>
</feature>
<sequence>MPALSLPGPPPKDESANEGAQPRAATPLEYSNRLQAKTSTAASSKCSASSKSESRTGHRNERKSGKSQSKPPQEPKSTTPPSSTASPNEQPPTTSPEKILSLLDNLVTSELRYWAHYMSATTAQTNYTAITSNEATTETKFAALGHILETLPLRHKGLASGYSNTEFESVELPENLQTLLESLEKEEATEAELEGWYDSKWQQRKKFRSDVLHMDDEVRRLEEKRMQELKDLMLMVEEMKLAAADGAVDDEALTHLIRAFDEVGLGAISQRKARAWSHKIKRRDVVPRALQVPDDMPREWRDEGLESAD</sequence>
<evidence type="ECO:0000256" key="1">
    <source>
        <dbReference type="SAM" id="MobiDB-lite"/>
    </source>
</evidence>
<dbReference type="AlphaFoldDB" id="A0A6A6FSB1"/>
<organism evidence="2 3">
    <name type="scientific">Cercospora zeae-maydis SCOH1-5</name>
    <dbReference type="NCBI Taxonomy" id="717836"/>
    <lineage>
        <taxon>Eukaryota</taxon>
        <taxon>Fungi</taxon>
        <taxon>Dikarya</taxon>
        <taxon>Ascomycota</taxon>
        <taxon>Pezizomycotina</taxon>
        <taxon>Dothideomycetes</taxon>
        <taxon>Dothideomycetidae</taxon>
        <taxon>Mycosphaerellales</taxon>
        <taxon>Mycosphaerellaceae</taxon>
        <taxon>Cercospora</taxon>
    </lineage>
</organism>
<dbReference type="EMBL" id="ML992664">
    <property type="protein sequence ID" value="KAF2216337.1"/>
    <property type="molecule type" value="Genomic_DNA"/>
</dbReference>
<proteinExistence type="predicted"/>
<evidence type="ECO:0000313" key="2">
    <source>
        <dbReference type="EMBL" id="KAF2216337.1"/>
    </source>
</evidence>
<gene>
    <name evidence="2" type="ORF">CERZMDRAFT_93633</name>
</gene>